<feature type="signal peptide" evidence="1">
    <location>
        <begin position="1"/>
        <end position="21"/>
    </location>
</feature>
<dbReference type="RefSeq" id="WP_258569684.1">
    <property type="nucleotide sequence ID" value="NZ_JAKUDN010000002.1"/>
</dbReference>
<dbReference type="Proteomes" id="UP001320768">
    <property type="component" value="Unassembled WGS sequence"/>
</dbReference>
<keyword evidence="3" id="KW-1185">Reference proteome</keyword>
<reference evidence="2 3" key="1">
    <citation type="journal article" date="2022" name="Nat. Microbiol.">
        <title>The microbiome of a bacterivorous marine choanoflagellate contains a resource-demanding obligate bacterial associate.</title>
        <authorList>
            <person name="Needham D.M."/>
            <person name="Poirier C."/>
            <person name="Bachy C."/>
            <person name="George E.E."/>
            <person name="Wilken S."/>
            <person name="Yung C.C.M."/>
            <person name="Limardo A.J."/>
            <person name="Morando M."/>
            <person name="Sudek L."/>
            <person name="Malmstrom R.R."/>
            <person name="Keeling P.J."/>
            <person name="Santoro A.E."/>
            <person name="Worden A.Z."/>
        </authorList>
    </citation>
    <scope>NUCLEOTIDE SEQUENCE [LARGE SCALE GENOMIC DNA]</scope>
    <source>
        <strain evidence="2 3">Comchoano-2</strain>
    </source>
</reference>
<proteinExistence type="predicted"/>
<keyword evidence="1" id="KW-0732">Signal</keyword>
<name>A0ABT1L730_9GAMM</name>
<protein>
    <submittedName>
        <fullName evidence="2">Uncharacterized protein</fullName>
    </submittedName>
</protein>
<accession>A0ABT1L730</accession>
<feature type="chain" id="PRO_5045995683" evidence="1">
    <location>
        <begin position="22"/>
        <end position="175"/>
    </location>
</feature>
<gene>
    <name evidence="2" type="ORF">MKS91_04670</name>
</gene>
<evidence type="ECO:0000256" key="1">
    <source>
        <dbReference type="SAM" id="SignalP"/>
    </source>
</evidence>
<comment type="caution">
    <text evidence="2">The sequence shown here is derived from an EMBL/GenBank/DDBJ whole genome shotgun (WGS) entry which is preliminary data.</text>
</comment>
<organism evidence="2 3">
    <name type="scientific">Candidatus Synchoanobacter obligatus</name>
    <dbReference type="NCBI Taxonomy" id="2919597"/>
    <lineage>
        <taxon>Bacteria</taxon>
        <taxon>Pseudomonadati</taxon>
        <taxon>Pseudomonadota</taxon>
        <taxon>Gammaproteobacteria</taxon>
        <taxon>Candidatus Comchoanobacterales</taxon>
        <taxon>Candidatus Comchoanobacteraceae</taxon>
        <taxon>Candidatus Synchoanobacter</taxon>
    </lineage>
</organism>
<evidence type="ECO:0000313" key="2">
    <source>
        <dbReference type="EMBL" id="MCP8352578.1"/>
    </source>
</evidence>
<evidence type="ECO:0000313" key="3">
    <source>
        <dbReference type="Proteomes" id="UP001320768"/>
    </source>
</evidence>
<sequence length="175" mass="18711">MKRIILLLAAAAYGAEFGVTAGVGSPLEVKVDYSYQGKHSYSSSRETSSECMYGVSLSHLVSHEKSPTDIEFKVGMLANQNLTLAQASARIVFDCGDNYALLIGPSVAKTIMYSIEADLGNDGSSYFEHKVSVSDSMLFGPSAAVQYTLDDGKKIQFIADSATNSLQVTASMDLL</sequence>
<dbReference type="EMBL" id="JAKUDN010000002">
    <property type="protein sequence ID" value="MCP8352578.1"/>
    <property type="molecule type" value="Genomic_DNA"/>
</dbReference>